<dbReference type="OrthoDB" id="6394418at2759"/>
<dbReference type="Proteomes" id="UP000440578">
    <property type="component" value="Unassembled WGS sequence"/>
</dbReference>
<organism evidence="1 2">
    <name type="scientific">Amphibalanus amphitrite</name>
    <name type="common">Striped barnacle</name>
    <name type="synonym">Balanus amphitrite</name>
    <dbReference type="NCBI Taxonomy" id="1232801"/>
    <lineage>
        <taxon>Eukaryota</taxon>
        <taxon>Metazoa</taxon>
        <taxon>Ecdysozoa</taxon>
        <taxon>Arthropoda</taxon>
        <taxon>Crustacea</taxon>
        <taxon>Multicrustacea</taxon>
        <taxon>Cirripedia</taxon>
        <taxon>Thoracica</taxon>
        <taxon>Thoracicalcarea</taxon>
        <taxon>Balanomorpha</taxon>
        <taxon>Balanoidea</taxon>
        <taxon>Balanidae</taxon>
        <taxon>Amphibalaninae</taxon>
        <taxon>Amphibalanus</taxon>
    </lineage>
</organism>
<dbReference type="EMBL" id="VIIS01000689">
    <property type="protein sequence ID" value="KAF0306123.1"/>
    <property type="molecule type" value="Genomic_DNA"/>
</dbReference>
<sequence>MARARSAGGRSADFADSQDELHCHCTLRNGTVDIQCRYGNQIDLQTRGTVRVLPSFLDLKLQQPADGRPCVMFIVRDATLVDALYASEKTFPTEWHLERVNLRSLNGEQLSPAPHPLLLTVRQSRVGVLRVPPLPAGSRLTLDDCQVSEVSGLPPVPGDVPPLPPPEGAAGRPEVTVRKCRLDTLRTAALSIEDVPGQSPPSLLFTDNLIGEMERAAVTVRSSSCQLAFAGNTVGLLQPEVFSVAGGTLRIFNNTLHVPHVAAFRGFCGQVSFADNDVRVPPTFGALHFDPCARYSLMANTFQCPCDGVGWLAMFERRQRPSSAGGVL</sequence>
<comment type="caution">
    <text evidence="1">The sequence shown here is derived from an EMBL/GenBank/DDBJ whole genome shotgun (WGS) entry which is preliminary data.</text>
</comment>
<accession>A0A6A4WJ50</accession>
<evidence type="ECO:0000313" key="2">
    <source>
        <dbReference type="Proteomes" id="UP000440578"/>
    </source>
</evidence>
<name>A0A6A4WJ50_AMPAM</name>
<dbReference type="AlphaFoldDB" id="A0A6A4WJ50"/>
<evidence type="ECO:0000313" key="1">
    <source>
        <dbReference type="EMBL" id="KAF0306123.1"/>
    </source>
</evidence>
<gene>
    <name evidence="1" type="ORF">FJT64_022327</name>
</gene>
<keyword evidence="2" id="KW-1185">Reference proteome</keyword>
<reference evidence="1 2" key="1">
    <citation type="submission" date="2019-07" db="EMBL/GenBank/DDBJ databases">
        <title>Draft genome assembly of a fouling barnacle, Amphibalanus amphitrite (Darwin, 1854): The first reference genome for Thecostraca.</title>
        <authorList>
            <person name="Kim W."/>
        </authorList>
    </citation>
    <scope>NUCLEOTIDE SEQUENCE [LARGE SCALE GENOMIC DNA]</scope>
    <source>
        <strain evidence="1">SNU_AA5</strain>
        <tissue evidence="1">Soma without cirri and trophi</tissue>
    </source>
</reference>
<protein>
    <submittedName>
        <fullName evidence="1">Uncharacterized protein</fullName>
    </submittedName>
</protein>
<proteinExistence type="predicted"/>